<feature type="region of interest" description="Disordered" evidence="1">
    <location>
        <begin position="1"/>
        <end position="92"/>
    </location>
</feature>
<feature type="compositionally biased region" description="Acidic residues" evidence="1">
    <location>
        <begin position="83"/>
        <end position="92"/>
    </location>
</feature>
<feature type="compositionally biased region" description="Low complexity" evidence="1">
    <location>
        <begin position="16"/>
        <end position="53"/>
    </location>
</feature>
<gene>
    <name evidence="2" type="ORF">LCGC14_2762040</name>
</gene>
<comment type="caution">
    <text evidence="2">The sequence shown here is derived from an EMBL/GenBank/DDBJ whole genome shotgun (WGS) entry which is preliminary data.</text>
</comment>
<organism evidence="2">
    <name type="scientific">marine sediment metagenome</name>
    <dbReference type="NCBI Taxonomy" id="412755"/>
    <lineage>
        <taxon>unclassified sequences</taxon>
        <taxon>metagenomes</taxon>
        <taxon>ecological metagenomes</taxon>
    </lineage>
</organism>
<proteinExistence type="predicted"/>
<dbReference type="AlphaFoldDB" id="A0A0F8YYM8"/>
<feature type="compositionally biased region" description="Basic residues" evidence="1">
    <location>
        <begin position="1"/>
        <end position="14"/>
    </location>
</feature>
<name>A0A0F8YYM8_9ZZZZ</name>
<sequence length="92" mass="9456">MTTKPKARKFRIKRNVPVASQPAQPPAAVAPASAQGTAGAARSAAQPSRPRAVTDVPRPAPSSPKDTGPVRSGEVASASEVSGEQDMDAIRR</sequence>
<reference evidence="2" key="1">
    <citation type="journal article" date="2015" name="Nature">
        <title>Complex archaea that bridge the gap between prokaryotes and eukaryotes.</title>
        <authorList>
            <person name="Spang A."/>
            <person name="Saw J.H."/>
            <person name="Jorgensen S.L."/>
            <person name="Zaremba-Niedzwiedzka K."/>
            <person name="Martijn J."/>
            <person name="Lind A.E."/>
            <person name="van Eijk R."/>
            <person name="Schleper C."/>
            <person name="Guy L."/>
            <person name="Ettema T.J."/>
        </authorList>
    </citation>
    <scope>NUCLEOTIDE SEQUENCE</scope>
</reference>
<accession>A0A0F8YYM8</accession>
<protein>
    <submittedName>
        <fullName evidence="2">Uncharacterized protein</fullName>
    </submittedName>
</protein>
<evidence type="ECO:0000313" key="2">
    <source>
        <dbReference type="EMBL" id="KKK86557.1"/>
    </source>
</evidence>
<evidence type="ECO:0000256" key="1">
    <source>
        <dbReference type="SAM" id="MobiDB-lite"/>
    </source>
</evidence>
<dbReference type="EMBL" id="LAZR01050790">
    <property type="protein sequence ID" value="KKK86557.1"/>
    <property type="molecule type" value="Genomic_DNA"/>
</dbReference>
<feature type="non-terminal residue" evidence="2">
    <location>
        <position position="92"/>
    </location>
</feature>